<organism evidence="1 2">
    <name type="scientific">Thiothrix litoralis</name>
    <dbReference type="NCBI Taxonomy" id="2891210"/>
    <lineage>
        <taxon>Bacteria</taxon>
        <taxon>Pseudomonadati</taxon>
        <taxon>Pseudomonadota</taxon>
        <taxon>Gammaproteobacteria</taxon>
        <taxon>Thiotrichales</taxon>
        <taxon>Thiotrichaceae</taxon>
        <taxon>Thiothrix</taxon>
    </lineage>
</organism>
<proteinExistence type="predicted"/>
<gene>
    <name evidence="1" type="ORF">J9253_09955</name>
</gene>
<evidence type="ECO:0000313" key="2">
    <source>
        <dbReference type="Proteomes" id="UP000672039"/>
    </source>
</evidence>
<sequence length="81" mass="8968">MQAIEFNATPHGGMLLIPEMYRQQWEGLSVRVILLPANEAAAPATPKPKTLLERLRTIEKIHAAPDLSENHDAYVLGQTHG</sequence>
<dbReference type="Proteomes" id="UP000672039">
    <property type="component" value="Chromosome"/>
</dbReference>
<reference evidence="1 2" key="1">
    <citation type="submission" date="2021-04" db="EMBL/GenBank/DDBJ databases">
        <title>Genomics, taxonomy and metabolism of representatives of sulfur bacteria of the genus Thiothrix: Thiothrix fructosivorans QT, Thiothrix unzii A1T and three new species, Thiothrix subterranea sp. nov., Thiothrix litoralis sp. nov. and 'Candidatus Thiothrix anitrata' sp. nov.</title>
        <authorList>
            <person name="Ravin N.V."/>
            <person name="Smolyakov D."/>
            <person name="Rudenko T.S."/>
            <person name="Mardanov A.V."/>
            <person name="Beletsky A.V."/>
            <person name="Markov N.D."/>
            <person name="Fomenkov A.I."/>
            <person name="Roberts R.J."/>
            <person name="Karnachuk O.V."/>
            <person name="Novikov A."/>
            <person name="Grabovich M.Y."/>
        </authorList>
    </citation>
    <scope>NUCLEOTIDE SEQUENCE [LARGE SCALE GENOMIC DNA]</scope>
    <source>
        <strain evidence="1 2">AS</strain>
    </source>
</reference>
<dbReference type="RefSeq" id="WP_210224421.1">
    <property type="nucleotide sequence ID" value="NZ_CP072801.1"/>
</dbReference>
<dbReference type="EMBL" id="CP072801">
    <property type="protein sequence ID" value="QTR48206.1"/>
    <property type="molecule type" value="Genomic_DNA"/>
</dbReference>
<protein>
    <submittedName>
        <fullName evidence="1">Uncharacterized protein</fullName>
    </submittedName>
</protein>
<keyword evidence="2" id="KW-1185">Reference proteome</keyword>
<evidence type="ECO:0000313" key="1">
    <source>
        <dbReference type="EMBL" id="QTR48206.1"/>
    </source>
</evidence>
<name>A0ABX7WWM8_9GAMM</name>
<accession>A0ABX7WWM8</accession>